<dbReference type="PANTHER" id="PTHR33048">
    <property type="entry name" value="PTH11-LIKE INTEGRAL MEMBRANE PROTEIN (AFU_ORTHOLOGUE AFUA_5G11245)"/>
    <property type="match status" value="1"/>
</dbReference>
<dbReference type="InterPro" id="IPR049326">
    <property type="entry name" value="Rhodopsin_dom_fungi"/>
</dbReference>
<comment type="subcellular location">
    <subcellularLocation>
        <location evidence="1">Membrane</location>
        <topology evidence="1">Multi-pass membrane protein</topology>
    </subcellularLocation>
</comment>
<proteinExistence type="inferred from homology"/>
<organism evidence="8 9">
    <name type="scientific">Aspergillus mulundensis</name>
    <dbReference type="NCBI Taxonomy" id="1810919"/>
    <lineage>
        <taxon>Eukaryota</taxon>
        <taxon>Fungi</taxon>
        <taxon>Dikarya</taxon>
        <taxon>Ascomycota</taxon>
        <taxon>Pezizomycotina</taxon>
        <taxon>Eurotiomycetes</taxon>
        <taxon>Eurotiomycetidae</taxon>
        <taxon>Eurotiales</taxon>
        <taxon>Aspergillaceae</taxon>
        <taxon>Aspergillus</taxon>
        <taxon>Aspergillus subgen. Nidulantes</taxon>
    </lineage>
</organism>
<dbReference type="InterPro" id="IPR052337">
    <property type="entry name" value="SAT4-like"/>
</dbReference>
<dbReference type="STRING" id="1810919.A0A3D8R8Z3"/>
<dbReference type="AlphaFoldDB" id="A0A3D8R8Z3"/>
<protein>
    <recommendedName>
        <fullName evidence="7">Rhodopsin domain-containing protein</fullName>
    </recommendedName>
</protein>
<evidence type="ECO:0000256" key="1">
    <source>
        <dbReference type="ARBA" id="ARBA00004141"/>
    </source>
</evidence>
<accession>A0A3D8R8Z3</accession>
<comment type="similarity">
    <text evidence="5">Belongs to the SAT4 family.</text>
</comment>
<evidence type="ECO:0000313" key="9">
    <source>
        <dbReference type="Proteomes" id="UP000256690"/>
    </source>
</evidence>
<evidence type="ECO:0000256" key="4">
    <source>
        <dbReference type="ARBA" id="ARBA00023136"/>
    </source>
</evidence>
<feature type="transmembrane region" description="Helical" evidence="6">
    <location>
        <begin position="111"/>
        <end position="129"/>
    </location>
</feature>
<dbReference type="OrthoDB" id="4682787at2759"/>
<feature type="domain" description="Rhodopsin" evidence="7">
    <location>
        <begin position="54"/>
        <end position="241"/>
    </location>
</feature>
<evidence type="ECO:0000256" key="5">
    <source>
        <dbReference type="ARBA" id="ARBA00038359"/>
    </source>
</evidence>
<sequence>MSLSPDALATLLAQPALAPPDGVTPNFDNPSNGNHLAYVVTTFCTVVSTLCLLLRLFAKGWLEKKIRVEEVLMLGAYGAYWGTAYAGYALIDTPGYYVHTWNLHNKDLIRPLYLILVYGCCYSTVLPLIKTAILLDWIRIFVPIDRTRSIFWWGCISVITLQSVWGILCILLLNMQCRPHAAIWEFYLPAKCYNLPKVMLVSASVQVASDIIMCFLPQRIIWNLQMNWQKKAGVSVIFGCPVSVEVDR</sequence>
<feature type="transmembrane region" description="Helical" evidence="6">
    <location>
        <begin position="36"/>
        <end position="58"/>
    </location>
</feature>
<dbReference type="PANTHER" id="PTHR33048:SF47">
    <property type="entry name" value="INTEGRAL MEMBRANE PROTEIN-RELATED"/>
    <property type="match status" value="1"/>
</dbReference>
<gene>
    <name evidence="8" type="ORF">DSM5745_07967</name>
</gene>
<comment type="caution">
    <text evidence="8">The sequence shown here is derived from an EMBL/GenBank/DDBJ whole genome shotgun (WGS) entry which is preliminary data.</text>
</comment>
<dbReference type="GO" id="GO:0016020">
    <property type="term" value="C:membrane"/>
    <property type="evidence" value="ECO:0007669"/>
    <property type="project" value="UniProtKB-SubCell"/>
</dbReference>
<dbReference type="Proteomes" id="UP000256690">
    <property type="component" value="Unassembled WGS sequence"/>
</dbReference>
<keyword evidence="3 6" id="KW-1133">Transmembrane helix</keyword>
<dbReference type="Pfam" id="PF20684">
    <property type="entry name" value="Fung_rhodopsin"/>
    <property type="match status" value="1"/>
</dbReference>
<keyword evidence="2 6" id="KW-0812">Transmembrane</keyword>
<evidence type="ECO:0000259" key="7">
    <source>
        <dbReference type="Pfam" id="PF20684"/>
    </source>
</evidence>
<feature type="transmembrane region" description="Helical" evidence="6">
    <location>
        <begin position="150"/>
        <end position="175"/>
    </location>
</feature>
<name>A0A3D8R8Z3_9EURO</name>
<dbReference type="RefSeq" id="XP_026600987.1">
    <property type="nucleotide sequence ID" value="XM_026749983.1"/>
</dbReference>
<evidence type="ECO:0000313" key="8">
    <source>
        <dbReference type="EMBL" id="RDW70456.1"/>
    </source>
</evidence>
<reference evidence="8 9" key="1">
    <citation type="journal article" date="2018" name="IMA Fungus">
        <title>IMA Genome-F 9: Draft genome sequence of Annulohypoxylon stygium, Aspergillus mulundensis, Berkeleyomyces basicola (syn. Thielaviopsis basicola), Ceratocystis smalleyi, two Cercospora beticola strains, Coleophoma cylindrospora, Fusarium fracticaudum, Phialophora cf. hyalina, and Morchella septimelata.</title>
        <authorList>
            <person name="Wingfield B.D."/>
            <person name="Bills G.F."/>
            <person name="Dong Y."/>
            <person name="Huang W."/>
            <person name="Nel W.J."/>
            <person name="Swalarsk-Parry B.S."/>
            <person name="Vaghefi N."/>
            <person name="Wilken P.M."/>
            <person name="An Z."/>
            <person name="de Beer Z.W."/>
            <person name="De Vos L."/>
            <person name="Chen L."/>
            <person name="Duong T.A."/>
            <person name="Gao Y."/>
            <person name="Hammerbacher A."/>
            <person name="Kikkert J.R."/>
            <person name="Li Y."/>
            <person name="Li H."/>
            <person name="Li K."/>
            <person name="Li Q."/>
            <person name="Liu X."/>
            <person name="Ma X."/>
            <person name="Naidoo K."/>
            <person name="Pethybridge S.J."/>
            <person name="Sun J."/>
            <person name="Steenkamp E.T."/>
            <person name="van der Nest M.A."/>
            <person name="van Wyk S."/>
            <person name="Wingfield M.J."/>
            <person name="Xiong C."/>
            <person name="Yue Q."/>
            <person name="Zhang X."/>
        </authorList>
    </citation>
    <scope>NUCLEOTIDE SEQUENCE [LARGE SCALE GENOMIC DNA]</scope>
    <source>
        <strain evidence="8 9">DSM 5745</strain>
    </source>
</reference>
<keyword evidence="9" id="KW-1185">Reference proteome</keyword>
<dbReference type="GeneID" id="38118337"/>
<evidence type="ECO:0000256" key="2">
    <source>
        <dbReference type="ARBA" id="ARBA00022692"/>
    </source>
</evidence>
<keyword evidence="4 6" id="KW-0472">Membrane</keyword>
<feature type="transmembrane region" description="Helical" evidence="6">
    <location>
        <begin position="70"/>
        <end position="91"/>
    </location>
</feature>
<evidence type="ECO:0000256" key="6">
    <source>
        <dbReference type="SAM" id="Phobius"/>
    </source>
</evidence>
<evidence type="ECO:0000256" key="3">
    <source>
        <dbReference type="ARBA" id="ARBA00022989"/>
    </source>
</evidence>
<dbReference type="EMBL" id="PVWQ01000010">
    <property type="protein sequence ID" value="RDW70456.1"/>
    <property type="molecule type" value="Genomic_DNA"/>
</dbReference>